<feature type="transmembrane region" description="Helical" evidence="6">
    <location>
        <begin position="20"/>
        <end position="42"/>
    </location>
</feature>
<evidence type="ECO:0000256" key="1">
    <source>
        <dbReference type="ARBA" id="ARBA00004429"/>
    </source>
</evidence>
<sequence length="443" mass="47876">MKTTRKPFNYSFLSFFRHNVNGGMLLMITAVLAMVIANSAWSEWYTEFWSYPISLQIGSFNLFSHHGAPLTLAAFINDALMAIFFFHVGLEVKREILVGELSSLSKASLPVVAAIGGMVVPVLVYLFIAGDDPGSRGAAIPMATDIAFSLGVLSLLGSRVPMSLKIFLMAFAVVDDIGGILVIAIFYSSHLDVTYLAAAMGLFLVLCVANYKNVSSIALYVLIGIGIWYLFLQSGVHSTIAGVLVAFSIPARPKLRIGKYIDRIRTSIDAFPRDMDSDQILSKDQISELKNIEAASNKVISPLQFIEDRLHGVVNYFIMPVFAFVNAGIVFEGNLLDSLGPVTYAVLAGLVLGKFVGIFAFTWIAVSFKFVALPDGCRWKEILGVSFLGGIGFTVSLFIANLSFGSAHPDLLNEAKMGIVAGTLVAGILGYLILSRSLPAKGK</sequence>
<organism evidence="7 8">
    <name type="scientific">Dysgonomonas macrotermitis</name>
    <dbReference type="NCBI Taxonomy" id="1346286"/>
    <lineage>
        <taxon>Bacteria</taxon>
        <taxon>Pseudomonadati</taxon>
        <taxon>Bacteroidota</taxon>
        <taxon>Bacteroidia</taxon>
        <taxon>Bacteroidales</taxon>
        <taxon>Dysgonomonadaceae</taxon>
        <taxon>Dysgonomonas</taxon>
    </lineage>
</organism>
<gene>
    <name evidence="6" type="primary">nhaA</name>
    <name evidence="7" type="ORF">SAMN05444362_11663</name>
</gene>
<keyword evidence="8" id="KW-1185">Reference proteome</keyword>
<feature type="transmembrane region" description="Helical" evidence="6">
    <location>
        <begin position="313"/>
        <end position="331"/>
    </location>
</feature>
<keyword evidence="6" id="KW-0739">Sodium transport</keyword>
<feature type="transmembrane region" description="Helical" evidence="6">
    <location>
        <begin position="415"/>
        <end position="434"/>
    </location>
</feature>
<keyword evidence="3 6" id="KW-0812">Transmembrane</keyword>
<proteinExistence type="inferred from homology"/>
<dbReference type="AlphaFoldDB" id="A0A1M5HHC8"/>
<name>A0A1M5HHC8_9BACT</name>
<evidence type="ECO:0000313" key="7">
    <source>
        <dbReference type="EMBL" id="SHG15242.1"/>
    </source>
</evidence>
<feature type="transmembrane region" description="Helical" evidence="6">
    <location>
        <begin position="166"/>
        <end position="186"/>
    </location>
</feature>
<feature type="transmembrane region" description="Helical" evidence="6">
    <location>
        <begin position="382"/>
        <end position="403"/>
    </location>
</feature>
<keyword evidence="6" id="KW-0050">Antiport</keyword>
<keyword evidence="6" id="KW-0915">Sodium</keyword>
<reference evidence="8" key="1">
    <citation type="submission" date="2016-11" db="EMBL/GenBank/DDBJ databases">
        <authorList>
            <person name="Varghese N."/>
            <person name="Submissions S."/>
        </authorList>
    </citation>
    <scope>NUCLEOTIDE SEQUENCE [LARGE SCALE GENOMIC DNA]</scope>
    <source>
        <strain evidence="8">DSM 27370</strain>
    </source>
</reference>
<evidence type="ECO:0000256" key="2">
    <source>
        <dbReference type="ARBA" id="ARBA00022475"/>
    </source>
</evidence>
<comment type="catalytic activity">
    <reaction evidence="6">
        <text>Na(+)(in) + 2 H(+)(out) = Na(+)(out) + 2 H(+)(in)</text>
        <dbReference type="Rhea" id="RHEA:29251"/>
        <dbReference type="ChEBI" id="CHEBI:15378"/>
        <dbReference type="ChEBI" id="CHEBI:29101"/>
    </reaction>
</comment>
<dbReference type="RefSeq" id="WP_062183031.1">
    <property type="nucleotide sequence ID" value="NZ_BBXL01000019.1"/>
</dbReference>
<keyword evidence="4 6" id="KW-1133">Transmembrane helix</keyword>
<feature type="transmembrane region" description="Helical" evidence="6">
    <location>
        <begin position="217"/>
        <end position="247"/>
    </location>
</feature>
<feature type="transmembrane region" description="Helical" evidence="6">
    <location>
        <begin position="343"/>
        <end position="370"/>
    </location>
</feature>
<dbReference type="GO" id="GO:0015385">
    <property type="term" value="F:sodium:proton antiporter activity"/>
    <property type="evidence" value="ECO:0007669"/>
    <property type="project" value="UniProtKB-UniRule"/>
</dbReference>
<dbReference type="InterPro" id="IPR004670">
    <property type="entry name" value="NhaA"/>
</dbReference>
<dbReference type="Pfam" id="PF06965">
    <property type="entry name" value="Na_H_antiport_1"/>
    <property type="match status" value="1"/>
</dbReference>
<dbReference type="InterPro" id="IPR023171">
    <property type="entry name" value="Na/H_antiporter_dom_sf"/>
</dbReference>
<comment type="similarity">
    <text evidence="6">Belongs to the NhaA Na(+)/H(+) (TC 2.A.33) antiporter family.</text>
</comment>
<protein>
    <recommendedName>
        <fullName evidence="6">Na(+)/H(+) antiporter NhaA</fullName>
    </recommendedName>
    <alternativeName>
        <fullName evidence="6">Sodium/proton antiporter NhaA</fullName>
    </alternativeName>
</protein>
<keyword evidence="5 6" id="KW-0472">Membrane</keyword>
<feature type="transmembrane region" description="Helical" evidence="6">
    <location>
        <begin position="70"/>
        <end position="89"/>
    </location>
</feature>
<comment type="function">
    <text evidence="6">Na(+)/H(+) antiporter that extrudes sodium in exchange for external protons.</text>
</comment>
<evidence type="ECO:0000256" key="5">
    <source>
        <dbReference type="ARBA" id="ARBA00023136"/>
    </source>
</evidence>
<evidence type="ECO:0000256" key="6">
    <source>
        <dbReference type="HAMAP-Rule" id="MF_01844"/>
    </source>
</evidence>
<dbReference type="GO" id="GO:0005886">
    <property type="term" value="C:plasma membrane"/>
    <property type="evidence" value="ECO:0007669"/>
    <property type="project" value="UniProtKB-SubCell"/>
</dbReference>
<feature type="transmembrane region" description="Helical" evidence="6">
    <location>
        <begin position="109"/>
        <end position="128"/>
    </location>
</feature>
<dbReference type="STRING" id="1346286.SAMN05444362_11663"/>
<dbReference type="PANTHER" id="PTHR30341:SF0">
    <property type="entry name" value="NA(+)_H(+) ANTIPORTER NHAA"/>
    <property type="match status" value="1"/>
</dbReference>
<evidence type="ECO:0000313" key="8">
    <source>
        <dbReference type="Proteomes" id="UP000184480"/>
    </source>
</evidence>
<dbReference type="EMBL" id="FQUC01000016">
    <property type="protein sequence ID" value="SHG15242.1"/>
    <property type="molecule type" value="Genomic_DNA"/>
</dbReference>
<dbReference type="Gene3D" id="1.20.1530.10">
    <property type="entry name" value="Na+/H+ antiporter like domain"/>
    <property type="match status" value="1"/>
</dbReference>
<evidence type="ECO:0000256" key="3">
    <source>
        <dbReference type="ARBA" id="ARBA00022692"/>
    </source>
</evidence>
<dbReference type="PANTHER" id="PTHR30341">
    <property type="entry name" value="SODIUM ION/PROTON ANTIPORTER NHAA-RELATED"/>
    <property type="match status" value="1"/>
</dbReference>
<dbReference type="OrthoDB" id="9808135at2"/>
<dbReference type="Proteomes" id="UP000184480">
    <property type="component" value="Unassembled WGS sequence"/>
</dbReference>
<dbReference type="GO" id="GO:0006885">
    <property type="term" value="P:regulation of pH"/>
    <property type="evidence" value="ECO:0007669"/>
    <property type="project" value="UniProtKB-UniRule"/>
</dbReference>
<keyword evidence="2 6" id="KW-1003">Cell membrane</keyword>
<dbReference type="HAMAP" id="MF_01844">
    <property type="entry name" value="NhaA"/>
    <property type="match status" value="1"/>
</dbReference>
<keyword evidence="6" id="KW-0813">Transport</keyword>
<comment type="subcellular location">
    <subcellularLocation>
        <location evidence="1">Cell inner membrane</location>
        <topology evidence="1">Multi-pass membrane protein</topology>
    </subcellularLocation>
    <subcellularLocation>
        <location evidence="6">Cell membrane</location>
        <topology evidence="6">Multi-pass membrane protein</topology>
    </subcellularLocation>
</comment>
<evidence type="ECO:0000256" key="4">
    <source>
        <dbReference type="ARBA" id="ARBA00022989"/>
    </source>
</evidence>
<keyword evidence="6" id="KW-0406">Ion transport</keyword>
<dbReference type="NCBIfam" id="TIGR00773">
    <property type="entry name" value="NhaA"/>
    <property type="match status" value="1"/>
</dbReference>
<accession>A0A1M5HHC8</accession>